<keyword evidence="2" id="KW-0472">Membrane</keyword>
<gene>
    <name evidence="3" type="ORF">PFISCL1PPCAC_17557</name>
</gene>
<evidence type="ECO:0000313" key="3">
    <source>
        <dbReference type="EMBL" id="GMT26260.1"/>
    </source>
</evidence>
<feature type="non-terminal residue" evidence="3">
    <location>
        <position position="1"/>
    </location>
</feature>
<feature type="region of interest" description="Disordered" evidence="1">
    <location>
        <begin position="1"/>
        <end position="80"/>
    </location>
</feature>
<feature type="compositionally biased region" description="Basic and acidic residues" evidence="1">
    <location>
        <begin position="71"/>
        <end position="80"/>
    </location>
</feature>
<evidence type="ECO:0000256" key="2">
    <source>
        <dbReference type="SAM" id="Phobius"/>
    </source>
</evidence>
<feature type="compositionally biased region" description="Polar residues" evidence="1">
    <location>
        <begin position="39"/>
        <end position="50"/>
    </location>
</feature>
<feature type="compositionally biased region" description="Basic and acidic residues" evidence="1">
    <location>
        <begin position="1"/>
        <end position="12"/>
    </location>
</feature>
<organism evidence="3 4">
    <name type="scientific">Pristionchus fissidentatus</name>
    <dbReference type="NCBI Taxonomy" id="1538716"/>
    <lineage>
        <taxon>Eukaryota</taxon>
        <taxon>Metazoa</taxon>
        <taxon>Ecdysozoa</taxon>
        <taxon>Nematoda</taxon>
        <taxon>Chromadorea</taxon>
        <taxon>Rhabditida</taxon>
        <taxon>Rhabditina</taxon>
        <taxon>Diplogasteromorpha</taxon>
        <taxon>Diplogasteroidea</taxon>
        <taxon>Neodiplogasteridae</taxon>
        <taxon>Pristionchus</taxon>
    </lineage>
</organism>
<protein>
    <submittedName>
        <fullName evidence="3">Uncharacterized protein</fullName>
    </submittedName>
</protein>
<evidence type="ECO:0000256" key="1">
    <source>
        <dbReference type="SAM" id="MobiDB-lite"/>
    </source>
</evidence>
<comment type="caution">
    <text evidence="3">The sequence shown here is derived from an EMBL/GenBank/DDBJ whole genome shotgun (WGS) entry which is preliminary data.</text>
</comment>
<reference evidence="3" key="1">
    <citation type="submission" date="2023-10" db="EMBL/GenBank/DDBJ databases">
        <title>Genome assembly of Pristionchus species.</title>
        <authorList>
            <person name="Yoshida K."/>
            <person name="Sommer R.J."/>
        </authorList>
    </citation>
    <scope>NUCLEOTIDE SEQUENCE</scope>
    <source>
        <strain evidence="3">RS5133</strain>
    </source>
</reference>
<name>A0AAV5W6J0_9BILA</name>
<sequence length="148" mass="16733">DSEAGHDFEHVSAHQSRPESIAMSVAESHEEQALLNLPSRDSNNRLMHSSPSEDRVPTPFPSPVRVPDNSNRFDFRLETPERPPSPTLAIKMRCMYRQPPSYVWIALAVALVLLLAAVIAIIVLSVLYSNALKESQQNCMTRRMRMEH</sequence>
<accession>A0AAV5W6J0</accession>
<keyword evidence="2" id="KW-0812">Transmembrane</keyword>
<keyword evidence="2" id="KW-1133">Transmembrane helix</keyword>
<proteinExistence type="predicted"/>
<dbReference type="AlphaFoldDB" id="A0AAV5W6J0"/>
<dbReference type="Proteomes" id="UP001432322">
    <property type="component" value="Unassembled WGS sequence"/>
</dbReference>
<feature type="transmembrane region" description="Helical" evidence="2">
    <location>
        <begin position="102"/>
        <end position="128"/>
    </location>
</feature>
<keyword evidence="4" id="KW-1185">Reference proteome</keyword>
<evidence type="ECO:0000313" key="4">
    <source>
        <dbReference type="Proteomes" id="UP001432322"/>
    </source>
</evidence>
<dbReference type="EMBL" id="BTSY01000004">
    <property type="protein sequence ID" value="GMT26260.1"/>
    <property type="molecule type" value="Genomic_DNA"/>
</dbReference>